<dbReference type="GO" id="GO:0005737">
    <property type="term" value="C:cytoplasm"/>
    <property type="evidence" value="ECO:0007669"/>
    <property type="project" value="TreeGrafter"/>
</dbReference>
<dbReference type="Proteomes" id="UP000266673">
    <property type="component" value="Unassembled WGS sequence"/>
</dbReference>
<dbReference type="SUPFAM" id="SSF51556">
    <property type="entry name" value="Metallo-dependent hydrolases"/>
    <property type="match status" value="1"/>
</dbReference>
<sequence>MIFKLCKEYIQVNGYIQNSIRFKPSYLRPKKFLLIISIVGIFITLFIFYEIHFAPYKYNRFIGISQEAYRNGVNKCKIIKSNKPKSNENTRTINPRFVPGTKTIVFKNGIILNGKGEKILGDIILKNGLIHAIGQNFSDDEAIVIDVKKKFITPGLVDMHSHAAIGSWPYLSSTNDGNEKTNPITPYVRAQDAINPSDPAIRIIASGGVTTSLVLPGSFNLMGGEAFVIKMRPVDTVSVDDMGINANIDKKKERAWRWLKMACGENAKNHYGSRKQIPTTRLGESWLFRKYFAKAQTLKQKQDDWCNAAAKLSNREQLSSYFPEDLELESLVALLRGDVKLNIHCHEAYDTETMIRISLEFNFTIAAIHHATSAYMITDIIKKRVKNNITIAMFPELWGHKKEAFYGSTKAPKIFVDAQIPVAFKSDHDVSNAQHLAYEAAKAYHYGLDEHHSLAAITSVPAKALGLDHRIGQISLGYDADVVVWDTHPLSLGATPLEVYIDGIPQFNTSLSVLSNETSKQPLSNNTPKSDFTRKPVKSRTTSSAILKNIDKIYVDKNHTLSSEEGNISVIVKDGIIECIGINCIMPNNISSYEIIDLEGGYVLPFLNLFKLKGIIAVSPALGLAEIELESSTTDGQVVPISNPYDSEDMIYAVDGLKLGGKHLESSYKAGVLTAVTAPLSYKAVFTGISMAFKTGARSILDYEPIISENVALHAQIGTQYKDDHIPTVSGQISLIRKALIKNFAHQNIFGRVARGDIPLIVNVDSKDEIASLIKLKILVKNFGGNLKLVISGGAEAHMIAIELAKNEIPVILNPSRPTPRLWTAQNVLTGPPITNKSGIDILYENNVKIGIGVDLFSLGFDSYLLGFGSERNLIWDAGWVSRNSKGLISQNDAVGFITWNLEDILCLNMSNGLLKGNIANFVAYNGNPFDISTKVKIVTGGGRSDILIDPEQD</sequence>
<dbReference type="Gene3D" id="3.20.20.140">
    <property type="entry name" value="Metal-dependent hydrolases"/>
    <property type="match status" value="2"/>
</dbReference>
<dbReference type="GO" id="GO:0006145">
    <property type="term" value="P:purine nucleobase catabolic process"/>
    <property type="evidence" value="ECO:0007669"/>
    <property type="project" value="TreeGrafter"/>
</dbReference>
<proteinExistence type="predicted"/>
<dbReference type="STRING" id="44941.A0A397UGU9"/>
<keyword evidence="1" id="KW-1133">Transmembrane helix</keyword>
<dbReference type="PANTHER" id="PTHR43668:SF5">
    <property type="entry name" value="AMIDOHYDROLASE 3 DOMAIN-CONTAINING PROTEIN"/>
    <property type="match status" value="1"/>
</dbReference>
<dbReference type="SUPFAM" id="SSF51338">
    <property type="entry name" value="Composite domain of metallo-dependent hydrolases"/>
    <property type="match status" value="1"/>
</dbReference>
<dbReference type="AlphaFoldDB" id="A0A397UGU9"/>
<comment type="caution">
    <text evidence="3">The sequence shown here is derived from an EMBL/GenBank/DDBJ whole genome shotgun (WGS) entry which is preliminary data.</text>
</comment>
<protein>
    <recommendedName>
        <fullName evidence="2">Amidohydrolase-related domain-containing protein</fullName>
    </recommendedName>
</protein>
<keyword evidence="4" id="KW-1185">Reference proteome</keyword>
<evidence type="ECO:0000313" key="4">
    <source>
        <dbReference type="Proteomes" id="UP000266673"/>
    </source>
</evidence>
<dbReference type="PANTHER" id="PTHR43668">
    <property type="entry name" value="ALLANTOINASE"/>
    <property type="match status" value="1"/>
</dbReference>
<gene>
    <name evidence="3" type="ORF">C2G38_275133</name>
</gene>
<feature type="transmembrane region" description="Helical" evidence="1">
    <location>
        <begin position="32"/>
        <end position="49"/>
    </location>
</feature>
<name>A0A397UGU9_9GLOM</name>
<dbReference type="Pfam" id="PF01979">
    <property type="entry name" value="Amidohydro_1"/>
    <property type="match status" value="1"/>
</dbReference>
<keyword evidence="1" id="KW-0812">Transmembrane</keyword>
<dbReference type="InterPro" id="IPR011059">
    <property type="entry name" value="Metal-dep_hydrolase_composite"/>
</dbReference>
<dbReference type="InterPro" id="IPR032466">
    <property type="entry name" value="Metal_Hydrolase"/>
</dbReference>
<feature type="domain" description="Amidohydrolase-related" evidence="2">
    <location>
        <begin position="151"/>
        <end position="497"/>
    </location>
</feature>
<accession>A0A397UGU9</accession>
<reference evidence="3 4" key="1">
    <citation type="submission" date="2018-06" db="EMBL/GenBank/DDBJ databases">
        <title>Comparative genomics reveals the genomic features of Rhizophagus irregularis, R. cerebriforme, R. diaphanum and Gigaspora rosea, and their symbiotic lifestyle signature.</title>
        <authorList>
            <person name="Morin E."/>
            <person name="San Clemente H."/>
            <person name="Chen E.C.H."/>
            <person name="De La Providencia I."/>
            <person name="Hainaut M."/>
            <person name="Kuo A."/>
            <person name="Kohler A."/>
            <person name="Murat C."/>
            <person name="Tang N."/>
            <person name="Roy S."/>
            <person name="Loubradou J."/>
            <person name="Henrissat B."/>
            <person name="Grigoriev I.V."/>
            <person name="Corradi N."/>
            <person name="Roux C."/>
            <person name="Martin F.M."/>
        </authorList>
    </citation>
    <scope>NUCLEOTIDE SEQUENCE [LARGE SCALE GENOMIC DNA]</scope>
    <source>
        <strain evidence="3 4">DAOM 194757</strain>
    </source>
</reference>
<keyword evidence="1" id="KW-0472">Membrane</keyword>
<dbReference type="InterPro" id="IPR050138">
    <property type="entry name" value="DHOase/Allantoinase_Hydrolase"/>
</dbReference>
<organism evidence="3 4">
    <name type="scientific">Gigaspora rosea</name>
    <dbReference type="NCBI Taxonomy" id="44941"/>
    <lineage>
        <taxon>Eukaryota</taxon>
        <taxon>Fungi</taxon>
        <taxon>Fungi incertae sedis</taxon>
        <taxon>Mucoromycota</taxon>
        <taxon>Glomeromycotina</taxon>
        <taxon>Glomeromycetes</taxon>
        <taxon>Diversisporales</taxon>
        <taxon>Gigasporaceae</taxon>
        <taxon>Gigaspora</taxon>
    </lineage>
</organism>
<dbReference type="EMBL" id="QKWP01001386">
    <property type="protein sequence ID" value="RIB09354.1"/>
    <property type="molecule type" value="Genomic_DNA"/>
</dbReference>
<evidence type="ECO:0000259" key="2">
    <source>
        <dbReference type="Pfam" id="PF01979"/>
    </source>
</evidence>
<dbReference type="OrthoDB" id="10258955at2759"/>
<evidence type="ECO:0000313" key="3">
    <source>
        <dbReference type="EMBL" id="RIB09354.1"/>
    </source>
</evidence>
<dbReference type="GO" id="GO:0004038">
    <property type="term" value="F:allantoinase activity"/>
    <property type="evidence" value="ECO:0007669"/>
    <property type="project" value="TreeGrafter"/>
</dbReference>
<evidence type="ECO:0000256" key="1">
    <source>
        <dbReference type="SAM" id="Phobius"/>
    </source>
</evidence>
<dbReference type="InterPro" id="IPR006680">
    <property type="entry name" value="Amidohydro-rel"/>
</dbReference>